<dbReference type="SMART" id="SM00360">
    <property type="entry name" value="RRM"/>
    <property type="match status" value="1"/>
</dbReference>
<dbReference type="PANTHER" id="PTHR47640">
    <property type="entry name" value="TRNA SELENOCYSTEINE 1-ASSOCIATED PROTEIN 1-RELATED-RELATED"/>
    <property type="match status" value="1"/>
</dbReference>
<accession>A0A023BC10</accession>
<dbReference type="InterPro" id="IPR035979">
    <property type="entry name" value="RBD_domain_sf"/>
</dbReference>
<dbReference type="SUPFAM" id="SSF54928">
    <property type="entry name" value="RNA-binding domain, RBD"/>
    <property type="match status" value="1"/>
</dbReference>
<dbReference type="EMBL" id="AFNH02000148">
    <property type="protein sequence ID" value="EZG81037.1"/>
    <property type="molecule type" value="Genomic_DNA"/>
</dbReference>
<dbReference type="InterPro" id="IPR012677">
    <property type="entry name" value="Nucleotide-bd_a/b_plait_sf"/>
</dbReference>
<dbReference type="GO" id="GO:0003729">
    <property type="term" value="F:mRNA binding"/>
    <property type="evidence" value="ECO:0007669"/>
    <property type="project" value="InterPro"/>
</dbReference>
<name>A0A023BC10_GRENI</name>
<dbReference type="InterPro" id="IPR000504">
    <property type="entry name" value="RRM_dom"/>
</dbReference>
<gene>
    <name evidence="4" type="ORF">GNI_020390</name>
</gene>
<evidence type="ECO:0000259" key="3">
    <source>
        <dbReference type="PROSITE" id="PS50102"/>
    </source>
</evidence>
<proteinExistence type="predicted"/>
<evidence type="ECO:0000256" key="2">
    <source>
        <dbReference type="PROSITE-ProRule" id="PRU00176"/>
    </source>
</evidence>
<dbReference type="eggNOG" id="KOG0226">
    <property type="taxonomic scope" value="Eukaryota"/>
</dbReference>
<dbReference type="OrthoDB" id="1749473at2759"/>
<dbReference type="RefSeq" id="XP_011134276.1">
    <property type="nucleotide sequence ID" value="XM_011135974.1"/>
</dbReference>
<sequence length="335" mass="35463">MATPIPNPVPNPLVSAALSTSAALRAAPPLPVLPPPVLGAPFGLVNQTGQVGLNSSGAVAASGIMNVSLGLVATNMPPGLVATNMPPGLVATNVPPGLVATNMPPGLVATNMPPGLVATNMPPGLVATNMPVATGMVITSASSGQSSTGNAKSALLTKPFTMEKPFTVEEPSGKGARADKLYVDGRKTSGKVLKETKNLRRAGGRTWVDPTLNEWATDDYRVFCGDLGNEVTDEILSTAFKHFRSFQRARVVRDSRTGKSKGYGFVSFLSPYDMLAAIKTMNRKYVGNRPIKVMKSKWKDRDINNPKNSATAQLVKEATAEEHSKTLRKFRKLNN</sequence>
<dbReference type="PANTHER" id="PTHR47640:SF11">
    <property type="entry name" value="RNA-BINDING PROTEIN 42"/>
    <property type="match status" value="1"/>
</dbReference>
<keyword evidence="1 2" id="KW-0694">RNA-binding</keyword>
<evidence type="ECO:0000256" key="1">
    <source>
        <dbReference type="ARBA" id="ARBA00022884"/>
    </source>
</evidence>
<dbReference type="Proteomes" id="UP000019763">
    <property type="component" value="Unassembled WGS sequence"/>
</dbReference>
<feature type="domain" description="RRM" evidence="3">
    <location>
        <begin position="220"/>
        <end position="298"/>
    </location>
</feature>
<dbReference type="VEuPathDB" id="CryptoDB:GNI_020390"/>
<keyword evidence="5" id="KW-1185">Reference proteome</keyword>
<evidence type="ECO:0000313" key="4">
    <source>
        <dbReference type="EMBL" id="EZG81037.1"/>
    </source>
</evidence>
<dbReference type="InterPro" id="IPR034215">
    <property type="entry name" value="RBM42_RRM"/>
</dbReference>
<comment type="caution">
    <text evidence="4">The sequence shown here is derived from an EMBL/GenBank/DDBJ whole genome shotgun (WGS) entry which is preliminary data.</text>
</comment>
<dbReference type="Gene3D" id="3.30.70.330">
    <property type="match status" value="1"/>
</dbReference>
<dbReference type="CDD" id="cd12383">
    <property type="entry name" value="RRM_RBM42"/>
    <property type="match status" value="1"/>
</dbReference>
<dbReference type="InterPro" id="IPR050825">
    <property type="entry name" value="RBM42_RBP45_47-like"/>
</dbReference>
<reference evidence="4" key="1">
    <citation type="submission" date="2013-12" db="EMBL/GenBank/DDBJ databases">
        <authorList>
            <person name="Omoto C.K."/>
            <person name="Sibley D."/>
            <person name="Venepally P."/>
            <person name="Hadjithomas M."/>
            <person name="Karamycheva S."/>
            <person name="Brunk B."/>
            <person name="Roos D."/>
            <person name="Caler E."/>
            <person name="Lorenzi H."/>
        </authorList>
    </citation>
    <scope>NUCLEOTIDE SEQUENCE</scope>
</reference>
<evidence type="ECO:0000313" key="5">
    <source>
        <dbReference type="Proteomes" id="UP000019763"/>
    </source>
</evidence>
<protein>
    <submittedName>
        <fullName evidence="4">RNA recognition motif protein</fullName>
    </submittedName>
</protein>
<dbReference type="PROSITE" id="PS50102">
    <property type="entry name" value="RRM"/>
    <property type="match status" value="1"/>
</dbReference>
<dbReference type="AlphaFoldDB" id="A0A023BC10"/>
<organism evidence="4 5">
    <name type="scientific">Gregarina niphandrodes</name>
    <name type="common">Septate eugregarine</name>
    <dbReference type="NCBI Taxonomy" id="110365"/>
    <lineage>
        <taxon>Eukaryota</taxon>
        <taxon>Sar</taxon>
        <taxon>Alveolata</taxon>
        <taxon>Apicomplexa</taxon>
        <taxon>Conoidasida</taxon>
        <taxon>Gregarinasina</taxon>
        <taxon>Eugregarinorida</taxon>
        <taxon>Gregarinidae</taxon>
        <taxon>Gregarina</taxon>
    </lineage>
</organism>
<dbReference type="Pfam" id="PF00076">
    <property type="entry name" value="RRM_1"/>
    <property type="match status" value="1"/>
</dbReference>
<dbReference type="GeneID" id="22911004"/>